<evidence type="ECO:0000256" key="5">
    <source>
        <dbReference type="ARBA" id="ARBA00022927"/>
    </source>
</evidence>
<comment type="function">
    <text evidence="9">Functions as a component of the nuclear pore complex (NPC).</text>
</comment>
<reference evidence="11" key="1">
    <citation type="submission" date="2025-08" db="UniProtKB">
        <authorList>
            <consortium name="RefSeq"/>
        </authorList>
    </citation>
    <scope>IDENTIFICATION</scope>
    <source>
        <tissue evidence="11">Whole larvae</tissue>
    </source>
</reference>
<keyword evidence="8 9" id="KW-0539">Nucleus</keyword>
<dbReference type="RefSeq" id="XP_052759261.1">
    <property type="nucleotide sequence ID" value="XM_052903301.1"/>
</dbReference>
<evidence type="ECO:0000313" key="10">
    <source>
        <dbReference type="Proteomes" id="UP001652740"/>
    </source>
</evidence>
<keyword evidence="10" id="KW-1185">Reference proteome</keyword>
<keyword evidence="9" id="KW-0472">Membrane</keyword>
<keyword evidence="5 9" id="KW-0653">Protein transport</keyword>
<evidence type="ECO:0000256" key="7">
    <source>
        <dbReference type="ARBA" id="ARBA00023132"/>
    </source>
</evidence>
<evidence type="ECO:0000256" key="8">
    <source>
        <dbReference type="ARBA" id="ARBA00023242"/>
    </source>
</evidence>
<keyword evidence="7 9" id="KW-0906">Nuclear pore complex</keyword>
<sequence>MNIGPNVFSSASRTTLEKNVKTFVLPDKCFENRVACTWRCGNKFTIYPRSQTVSKTPVDTTGDRIVNICQDILLFTPILRKLVNESNGTYLSLQKAAETAKTSDNQVEFLKLSRQYRSIIRVCIESLQEAAAKESDGIEKNSLMSYITIFYSIECIWHLCEILYVDSIPGDIVLPFLLEWIRFHFPCHEQVAAQVLEACEQGSEDHPQYWDTVIGMIVQGRVDVARALLKLHSLADINEFKLVDNALRTMPVYSVYGGISTGEFTITWKHWQAECRSKLSGRSLASQPKLELIMRLIIGEYSAFESIRDNYVSWFDLLGGWVLYTAPWTRRRELGAAAAACAALRSAQPPAARRLLDHLVRALLDGDLHQVIHEIQQISDNGWFATHLTDILYQCGKLKIFDKHQTNVTARLRDSLVLEYGCLLMEHKSLWSVGLSYLATCPPEGLRRAELMLERVPVHTNAKALRVIAEAKKYGLSGVVQSVCRAAGARRLAAGRAGAALGWALRGRCGRLCARAADAALRGYCGYSGYSGGRPLPARDLLLSAGPELLRADRLLFLGKYCDFHRLYKNREFKKAAKLLVSLITSKIAPEYFWETLLLDTLPLLESEEAVFSSSDTFEIMLCLELRSKELTGEKADLLRLALARNLARTCLEDVEDE</sequence>
<keyword evidence="4 9" id="KW-0509">mRNA transport</keyword>
<keyword evidence="3 9" id="KW-0813">Transport</keyword>
<proteinExistence type="inferred from homology"/>
<evidence type="ECO:0000256" key="4">
    <source>
        <dbReference type="ARBA" id="ARBA00022816"/>
    </source>
</evidence>
<dbReference type="GeneID" id="113510283"/>
<protein>
    <recommendedName>
        <fullName evidence="9">Nuclear pore complex protein Nup85</fullName>
    </recommendedName>
</protein>
<comment type="similarity">
    <text evidence="2 9">Belongs to the nucleoporin Nup85 family.</text>
</comment>
<comment type="subunit">
    <text evidence="9">Component of the nuclear pore complex (NPC).</text>
</comment>
<evidence type="ECO:0000256" key="6">
    <source>
        <dbReference type="ARBA" id="ARBA00023010"/>
    </source>
</evidence>
<gene>
    <name evidence="11" type="primary">LOC113510283</name>
</gene>
<evidence type="ECO:0000313" key="11">
    <source>
        <dbReference type="RefSeq" id="XP_052759261.1"/>
    </source>
</evidence>
<comment type="subcellular location">
    <subcellularLocation>
        <location evidence="1 9">Nucleus</location>
        <location evidence="1 9">Nuclear pore complex</location>
    </subcellularLocation>
</comment>
<accession>A0ABM3N6S6</accession>
<evidence type="ECO:0000256" key="1">
    <source>
        <dbReference type="ARBA" id="ARBA00004567"/>
    </source>
</evidence>
<evidence type="ECO:0000256" key="2">
    <source>
        <dbReference type="ARBA" id="ARBA00005573"/>
    </source>
</evidence>
<dbReference type="InterPro" id="IPR011502">
    <property type="entry name" value="Nucleoporin_Nup85"/>
</dbReference>
<dbReference type="PANTHER" id="PTHR13373:SF21">
    <property type="entry name" value="NUCLEAR PORE COMPLEX PROTEIN NUP85"/>
    <property type="match status" value="1"/>
</dbReference>
<keyword evidence="6 9" id="KW-0811">Translocation</keyword>
<organism evidence="10 11">
    <name type="scientific">Galleria mellonella</name>
    <name type="common">Greater wax moth</name>
    <dbReference type="NCBI Taxonomy" id="7137"/>
    <lineage>
        <taxon>Eukaryota</taxon>
        <taxon>Metazoa</taxon>
        <taxon>Ecdysozoa</taxon>
        <taxon>Arthropoda</taxon>
        <taxon>Hexapoda</taxon>
        <taxon>Insecta</taxon>
        <taxon>Pterygota</taxon>
        <taxon>Neoptera</taxon>
        <taxon>Endopterygota</taxon>
        <taxon>Lepidoptera</taxon>
        <taxon>Glossata</taxon>
        <taxon>Ditrysia</taxon>
        <taxon>Pyraloidea</taxon>
        <taxon>Pyralidae</taxon>
        <taxon>Galleriinae</taxon>
        <taxon>Galleria</taxon>
    </lineage>
</organism>
<dbReference type="Proteomes" id="UP001652740">
    <property type="component" value="Unplaced"/>
</dbReference>
<dbReference type="PANTHER" id="PTHR13373">
    <property type="entry name" value="FROUNT PROTEIN-RELATED"/>
    <property type="match status" value="1"/>
</dbReference>
<evidence type="ECO:0000256" key="9">
    <source>
        <dbReference type="RuleBase" id="RU365073"/>
    </source>
</evidence>
<name>A0ABM3N6S6_GALME</name>
<dbReference type="Pfam" id="PF07575">
    <property type="entry name" value="Nucleopor_Nup85"/>
    <property type="match status" value="1"/>
</dbReference>
<evidence type="ECO:0000256" key="3">
    <source>
        <dbReference type="ARBA" id="ARBA00022448"/>
    </source>
</evidence>